<dbReference type="AlphaFoldDB" id="A0A0P9T6D3"/>
<dbReference type="PANTHER" id="PTHR37844">
    <property type="entry name" value="SER/THR PROTEIN PHOSPHATASE SUPERFAMILY (AFU_ORTHOLOGUE AFUA_1G14840)"/>
    <property type="match status" value="1"/>
</dbReference>
<dbReference type="SUPFAM" id="SSF56300">
    <property type="entry name" value="Metallo-dependent phosphatases"/>
    <property type="match status" value="1"/>
</dbReference>
<protein>
    <submittedName>
        <fullName evidence="3">Metallophosphoesterase</fullName>
    </submittedName>
</protein>
<dbReference type="Proteomes" id="UP000050265">
    <property type="component" value="Unassembled WGS sequence"/>
</dbReference>
<dbReference type="EMBL" id="LJQP01000360">
    <property type="protein sequence ID" value="KPX61292.1"/>
    <property type="molecule type" value="Genomic_DNA"/>
</dbReference>
<evidence type="ECO:0000313" key="3">
    <source>
        <dbReference type="EMBL" id="KPX61292.1"/>
    </source>
</evidence>
<accession>A0A0P9T6D3</accession>
<comment type="caution">
    <text evidence="3">The sequence shown here is derived from an EMBL/GenBank/DDBJ whole genome shotgun (WGS) entry which is preliminary data.</text>
</comment>
<dbReference type="Gene3D" id="3.60.21.10">
    <property type="match status" value="1"/>
</dbReference>
<dbReference type="PANTHER" id="PTHR37844:SF2">
    <property type="entry name" value="SER_THR PROTEIN PHOSPHATASE SUPERFAMILY (AFU_ORTHOLOGUE AFUA_1G14840)"/>
    <property type="match status" value="1"/>
</dbReference>
<proteinExistence type="predicted"/>
<sequence length="341" mass="37818">MGSDSCANFCHGSQWAIGGRLMQSGRTVQHSDWASRPSCSLTKLAGRAIQYRPKPFGGGSTGSQKAPLRNPLPSPGQHVNRSYLTPSNCLNIACAYIMKIRIYSDLHVEFHRFDPPPLDASIDLVILAGDIDKKARGVRWANDTFNCTTVYVAGNHEFYGGHLDRTLQKMRDAAAPHVHILENQSLVIGDVRVLGTAGWTDFTSTGDQVAASKMARESMNDFTYIRTEASYRRIRPWDIIEKNRTAKQWLTEELAKTHSGKTIVVTHHAPTPAVVGEKHQGHLNAAYTNDWPSLIKKADLWVFGHTHERVDVELAGSRVVSNPRGYPGEVTGFNDAFEIEL</sequence>
<evidence type="ECO:0000313" key="4">
    <source>
        <dbReference type="Proteomes" id="UP000050265"/>
    </source>
</evidence>
<dbReference type="InterPro" id="IPR004843">
    <property type="entry name" value="Calcineurin-like_PHP"/>
</dbReference>
<feature type="region of interest" description="Disordered" evidence="1">
    <location>
        <begin position="53"/>
        <end position="74"/>
    </location>
</feature>
<dbReference type="Pfam" id="PF00149">
    <property type="entry name" value="Metallophos"/>
    <property type="match status" value="1"/>
</dbReference>
<reference evidence="3 4" key="1">
    <citation type="submission" date="2015-09" db="EMBL/GenBank/DDBJ databases">
        <title>Genome announcement of multiple Pseudomonas syringae strains.</title>
        <authorList>
            <person name="Thakur S."/>
            <person name="Wang P.W."/>
            <person name="Gong Y."/>
            <person name="Weir B.S."/>
            <person name="Guttman D.S."/>
        </authorList>
    </citation>
    <scope>NUCLEOTIDE SEQUENCE [LARGE SCALE GENOMIC DNA]</scope>
    <source>
        <strain evidence="3 4">ICMP3507</strain>
    </source>
</reference>
<dbReference type="InterPro" id="IPR029052">
    <property type="entry name" value="Metallo-depent_PP-like"/>
</dbReference>
<organism evidence="3 4">
    <name type="scientific">Pseudomonas amygdali pv. lachrymans</name>
    <name type="common">Pseudomonas syringae pv. lachrymans</name>
    <dbReference type="NCBI Taxonomy" id="53707"/>
    <lineage>
        <taxon>Bacteria</taxon>
        <taxon>Pseudomonadati</taxon>
        <taxon>Pseudomonadota</taxon>
        <taxon>Gammaproteobacteria</taxon>
        <taxon>Pseudomonadales</taxon>
        <taxon>Pseudomonadaceae</taxon>
        <taxon>Pseudomonas</taxon>
        <taxon>Pseudomonas amygdali</taxon>
    </lineage>
</organism>
<name>A0A0P9T6D3_PSEAV</name>
<dbReference type="PATRIC" id="fig|53707.9.peg.825"/>
<gene>
    <name evidence="3" type="ORF">ALO35_101177</name>
</gene>
<feature type="domain" description="Calcineurin-like phosphoesterase" evidence="2">
    <location>
        <begin position="98"/>
        <end position="308"/>
    </location>
</feature>
<evidence type="ECO:0000259" key="2">
    <source>
        <dbReference type="Pfam" id="PF00149"/>
    </source>
</evidence>
<dbReference type="GO" id="GO:0016787">
    <property type="term" value="F:hydrolase activity"/>
    <property type="evidence" value="ECO:0007669"/>
    <property type="project" value="InterPro"/>
</dbReference>
<evidence type="ECO:0000256" key="1">
    <source>
        <dbReference type="SAM" id="MobiDB-lite"/>
    </source>
</evidence>